<evidence type="ECO:0000259" key="3">
    <source>
        <dbReference type="PROSITE" id="PS51178"/>
    </source>
</evidence>
<dbReference type="PROSITE" id="PS51178">
    <property type="entry name" value="PASTA"/>
    <property type="match status" value="3"/>
</dbReference>
<keyword evidence="5" id="KW-1185">Reference proteome</keyword>
<evidence type="ECO:0000313" key="5">
    <source>
        <dbReference type="Proteomes" id="UP001055025"/>
    </source>
</evidence>
<feature type="domain" description="PASTA" evidence="3">
    <location>
        <begin position="160"/>
        <end position="221"/>
    </location>
</feature>
<dbReference type="InterPro" id="IPR026870">
    <property type="entry name" value="Zinc_ribbon_dom"/>
</dbReference>
<keyword evidence="2" id="KW-0472">Membrane</keyword>
<protein>
    <recommendedName>
        <fullName evidence="3">PASTA domain-containing protein</fullName>
    </recommendedName>
</protein>
<accession>A0AAV5AXE5</accession>
<sequence>MICDGCGHGLPDNAKFCPECGRPVTPAPADDTPADKSDAGDLTGAPREASSAPETDGVPPTASIPKAEPAPVPDGLEVTREQARPRDLDEAAGDTVEVPFDPAATGAFPGETAPVFPVPPEPAAAKSRSSRLGLVSAVAVFLAALALLAAFVTWRMELWGGRTLPDTVGMDQAQATQLLQDGGFSVATSDVVSDGNVGKVVEQDPAPGRRVDPGTVVALGVGVERSVPDVEGMNLDDAKQALEKRGIARLRIEYENSDSEEGTVISASPAAGTVVTENDVVTLVVAQPYTVPDVAGLSSEEAHEAVARAGLTPKEVLVASDEESGTVVSTDPGAGATLKQGATVTLNVSSPYPSTPYAVTEYLSCRPQDLSTYLRDRGYSIRYGASKDNAATMTWAGPAADPEVVVGPNPFARYEGFQFWATDALAAGASVDGVRLQVTQESAPADVGTLKVDQSCVNALMNACGLKASSGTTTVATPQTVTPKMKDAPDFVAKAGTSGDTVWAVVVWRQGDAVQAAVCAAPTEALEGNLKKESVDLGHYGDSMANLAASYIVGEAGR</sequence>
<dbReference type="SMART" id="SM00740">
    <property type="entry name" value="PASTA"/>
    <property type="match status" value="3"/>
</dbReference>
<feature type="transmembrane region" description="Helical" evidence="2">
    <location>
        <begin position="132"/>
        <end position="154"/>
    </location>
</feature>
<dbReference type="Gene3D" id="3.30.10.20">
    <property type="match status" value="3"/>
</dbReference>
<gene>
    <name evidence="4" type="ORF">ATOP_01390</name>
</gene>
<dbReference type="AlphaFoldDB" id="A0AAV5AXE5"/>
<dbReference type="EMBL" id="BQKC01000001">
    <property type="protein sequence ID" value="GJM54484.1"/>
    <property type="molecule type" value="Genomic_DNA"/>
</dbReference>
<dbReference type="RefSeq" id="WP_265590450.1">
    <property type="nucleotide sequence ID" value="NZ_BQKC01000001.1"/>
</dbReference>
<feature type="region of interest" description="Disordered" evidence="1">
    <location>
        <begin position="12"/>
        <end position="79"/>
    </location>
</feature>
<name>A0AAV5AXE5_9ACTN</name>
<organism evidence="4 5">
    <name type="scientific">Granulimonas faecalis</name>
    <dbReference type="NCBI Taxonomy" id="2894155"/>
    <lineage>
        <taxon>Bacteria</taxon>
        <taxon>Bacillati</taxon>
        <taxon>Actinomycetota</taxon>
        <taxon>Coriobacteriia</taxon>
        <taxon>Coriobacteriales</taxon>
        <taxon>Kribbibacteriaceae</taxon>
        <taxon>Granulimonas</taxon>
    </lineage>
</organism>
<feature type="domain" description="PASTA" evidence="3">
    <location>
        <begin position="290"/>
        <end position="350"/>
    </location>
</feature>
<dbReference type="Pfam" id="PF03793">
    <property type="entry name" value="PASTA"/>
    <property type="match status" value="3"/>
</dbReference>
<evidence type="ECO:0000256" key="2">
    <source>
        <dbReference type="SAM" id="Phobius"/>
    </source>
</evidence>
<dbReference type="Proteomes" id="UP001055025">
    <property type="component" value="Unassembled WGS sequence"/>
</dbReference>
<feature type="domain" description="PASTA" evidence="3">
    <location>
        <begin position="222"/>
        <end position="287"/>
    </location>
</feature>
<comment type="caution">
    <text evidence="4">The sequence shown here is derived from an EMBL/GenBank/DDBJ whole genome shotgun (WGS) entry which is preliminary data.</text>
</comment>
<keyword evidence="2" id="KW-0812">Transmembrane</keyword>
<keyword evidence="2" id="KW-1133">Transmembrane helix</keyword>
<dbReference type="CDD" id="cd06577">
    <property type="entry name" value="PASTA_pknB"/>
    <property type="match status" value="3"/>
</dbReference>
<reference evidence="4" key="1">
    <citation type="journal article" date="2022" name="Int. J. Syst. Evol. Microbiol.">
        <title>Granulimonas faecalis gen. nov., sp. nov., and Leptogranulimonas caecicola gen. nov., sp. nov., novel lactate-producing Atopobiaceae bacteria isolated from mouse intestines, and an emended description of the family Atopobiaceae.</title>
        <authorList>
            <person name="Morinaga K."/>
            <person name="Kusada H."/>
            <person name="Sakamoto S."/>
            <person name="Murakami T."/>
            <person name="Toyoda A."/>
            <person name="Mori H."/>
            <person name="Meng X.Y."/>
            <person name="Takashino M."/>
            <person name="Murotomi K."/>
            <person name="Tamaki H."/>
        </authorList>
    </citation>
    <scope>NUCLEOTIDE SEQUENCE</scope>
    <source>
        <strain evidence="4">OPF53</strain>
    </source>
</reference>
<dbReference type="SUPFAM" id="SSF54184">
    <property type="entry name" value="Penicillin-binding protein 2x (pbp-2x), c-terminal domain"/>
    <property type="match status" value="1"/>
</dbReference>
<dbReference type="Pfam" id="PF13240">
    <property type="entry name" value="Zn_Ribbon_1"/>
    <property type="match status" value="1"/>
</dbReference>
<evidence type="ECO:0000313" key="4">
    <source>
        <dbReference type="EMBL" id="GJM54484.1"/>
    </source>
</evidence>
<dbReference type="InterPro" id="IPR005543">
    <property type="entry name" value="PASTA_dom"/>
</dbReference>
<proteinExistence type="predicted"/>
<evidence type="ECO:0000256" key="1">
    <source>
        <dbReference type="SAM" id="MobiDB-lite"/>
    </source>
</evidence>